<dbReference type="EMBL" id="CP036298">
    <property type="protein sequence ID" value="QDV22825.1"/>
    <property type="molecule type" value="Genomic_DNA"/>
</dbReference>
<evidence type="ECO:0000313" key="2">
    <source>
        <dbReference type="EMBL" id="QDV22825.1"/>
    </source>
</evidence>
<evidence type="ECO:0000313" key="3">
    <source>
        <dbReference type="Proteomes" id="UP000318017"/>
    </source>
</evidence>
<evidence type="ECO:0000256" key="1">
    <source>
        <dbReference type="SAM" id="MobiDB-lite"/>
    </source>
</evidence>
<protein>
    <submittedName>
        <fullName evidence="2">Uncharacterized protein</fullName>
    </submittedName>
</protein>
<dbReference type="Proteomes" id="UP000318017">
    <property type="component" value="Chromosome"/>
</dbReference>
<reference evidence="2 3" key="1">
    <citation type="submission" date="2019-02" db="EMBL/GenBank/DDBJ databases">
        <title>Deep-cultivation of Planctomycetes and their phenomic and genomic characterization uncovers novel biology.</title>
        <authorList>
            <person name="Wiegand S."/>
            <person name="Jogler M."/>
            <person name="Boedeker C."/>
            <person name="Pinto D."/>
            <person name="Vollmers J."/>
            <person name="Rivas-Marin E."/>
            <person name="Kohn T."/>
            <person name="Peeters S.H."/>
            <person name="Heuer A."/>
            <person name="Rast P."/>
            <person name="Oberbeckmann S."/>
            <person name="Bunk B."/>
            <person name="Jeske O."/>
            <person name="Meyerdierks A."/>
            <person name="Storesund J.E."/>
            <person name="Kallscheuer N."/>
            <person name="Luecker S."/>
            <person name="Lage O.M."/>
            <person name="Pohl T."/>
            <person name="Merkel B.J."/>
            <person name="Hornburger P."/>
            <person name="Mueller R.-W."/>
            <person name="Bruemmer F."/>
            <person name="Labrenz M."/>
            <person name="Spormann A.M."/>
            <person name="Op den Camp H."/>
            <person name="Overmann J."/>
            <person name="Amann R."/>
            <person name="Jetten M.S.M."/>
            <person name="Mascher T."/>
            <person name="Medema M.H."/>
            <person name="Devos D.P."/>
            <person name="Kaster A.-K."/>
            <person name="Ovreas L."/>
            <person name="Rohde M."/>
            <person name="Galperin M.Y."/>
            <person name="Jogler C."/>
        </authorList>
    </citation>
    <scope>NUCLEOTIDE SEQUENCE [LARGE SCALE GENOMIC DNA]</scope>
    <source>
        <strain evidence="2 3">Q31a</strain>
    </source>
</reference>
<feature type="compositionally biased region" description="Basic and acidic residues" evidence="1">
    <location>
        <begin position="44"/>
        <end position="56"/>
    </location>
</feature>
<gene>
    <name evidence="2" type="ORF">Q31a_11160</name>
</gene>
<sequence length="63" mass="6786">MLFDQQAANSAVEGFSRRVRALPACCRMLPQSSALSLEAKPVGDRLASENGGDRPIAHHPCHN</sequence>
<accession>A0A518G2P3</accession>
<dbReference type="KEGG" id="ahel:Q31a_11160"/>
<feature type="region of interest" description="Disordered" evidence="1">
    <location>
        <begin position="44"/>
        <end position="63"/>
    </location>
</feature>
<proteinExistence type="predicted"/>
<name>A0A518G2P3_9BACT</name>
<dbReference type="AlphaFoldDB" id="A0A518G2P3"/>
<keyword evidence="3" id="KW-1185">Reference proteome</keyword>
<organism evidence="2 3">
    <name type="scientific">Aureliella helgolandensis</name>
    <dbReference type="NCBI Taxonomy" id="2527968"/>
    <lineage>
        <taxon>Bacteria</taxon>
        <taxon>Pseudomonadati</taxon>
        <taxon>Planctomycetota</taxon>
        <taxon>Planctomycetia</taxon>
        <taxon>Pirellulales</taxon>
        <taxon>Pirellulaceae</taxon>
        <taxon>Aureliella</taxon>
    </lineage>
</organism>